<dbReference type="SUPFAM" id="SSF51735">
    <property type="entry name" value="NAD(P)-binding Rossmann-fold domains"/>
    <property type="match status" value="1"/>
</dbReference>
<dbReference type="STRING" id="357750.A0A2S6C3M6"/>
<keyword evidence="1" id="KW-0596">Phosphopantetheine</keyword>
<sequence length="1237" mass="136887">MSLSTPRFCGESIFYLHSSTGTSKQLILSAWALLLRCYLATDLIAFASVRDADLKRNSAEAVEHGNRTNVLPASTTHSLEIPSQTSIQQLVKLLSDPSTEIQFCPQHLVHFNTVVVFQGGDITHGSPVGSETSLDIYGEFKAELFLIVTTSADNPVSTIQIRAMQHQPEILQNLLQTYQRILDEVSGKDNTLPIDSLDPLTTYDLRQIRHWNGGVPKEVTATIPAIFAEHARSRPNDPAVCAWDGNLTYATLDFLSTKLAQLLIRLGVAREVIVPYGFEKSVFAVVATLAILKAGGAFVPLDSNHPQERLRSVVDRTASHIILASKLTAPSFEFLGLQVVQIDEAFLDSLPGPILAPDPLPAIFPGTSAFILLTSGTTGQPKCIVVEHSAVCTLNEAYGEALFLSGKSRVLNFAAYTFDVSTVDMFATLHHGGCICIPSEQDRKNDLTRVIQQFQVNWVDLTPSFALASIPDPKEVPSLKTLVLAGEVVEHVHVAHFVGKVDRVINCYGPAEAGGCLAKVYRHVEDEPQIIGRALSSARCWIVAVENPRRLVPIGAIGELIVEGPALSREYLKDPQKTAAAFAHHDLARLQEEPRRFYHTGDLVRYTPDGEMEFIGRRDTRGKIRGQSIELTEIEHRLSQHALLEKCLIVLPESGMHAKKLVAVIQLRAHLGPATPLLAVSPRDLAQSGFSSDLLTDFLLQHLAPYMIDRKKINDWVVDLSITSFAQDMHSPPLPKSSSTALELSSIVSKILSNGDEYKDNALCGRDFGLASAGIDSIQTVTLSKKIKQKYGVHVLVDDLIRSDMTITGLDQKIAALQARDIQTASSKEHPSNPIDFREEISSLARQFEDMDPPIRRTSVTGSSMSHVLLTGATGFLGIEILRQLLCMSGTRKVFVHVRAPDVETGLERVVAAAKKSKWWSSTYSDRLEVWLGDLTHPKLGLSDAQWDRIIATSPKENDLNAIIHNGAKVDWNLAYSTLRLANTMSTVALLNGIAKRSSGLRFVYVSGGQALQLEDEDEQDMIERCAQATGYSQSKIVSEILVRRFARSCSSRCHSIHVVKPSFVIGEVERGIANPDDYIWRLTKTAVQLEKYNRGELENWLFVADVSAVARFVRQACTLVTTDPVVIKVLDGVWMRDFWNAVKQETRHNMVTVDDDEWWQLLVSDVRQRGAEHCLWALQDILKPETGTISSTMTALPTKRMMAKISNVMQAIRRNLRYLQDELAFLPPQPSHRAKL</sequence>
<dbReference type="PANTHER" id="PTHR44845:SF4">
    <property type="entry name" value="NONRIBOSOMAL PEPTIDE SYNTHASE INPA"/>
    <property type="match status" value="1"/>
</dbReference>
<dbReference type="Pfam" id="PF00501">
    <property type="entry name" value="AMP-binding"/>
    <property type="match status" value="1"/>
</dbReference>
<dbReference type="AlphaFoldDB" id="A0A2S6C3M6"/>
<evidence type="ECO:0000256" key="2">
    <source>
        <dbReference type="ARBA" id="ARBA00022553"/>
    </source>
</evidence>
<dbReference type="Gene3D" id="3.30.300.30">
    <property type="match status" value="1"/>
</dbReference>
<gene>
    <name evidence="5" type="ORF">CBER1_06125</name>
</gene>
<keyword evidence="2" id="KW-0597">Phosphoprotein</keyword>
<dbReference type="SUPFAM" id="SSF56801">
    <property type="entry name" value="Acetyl-CoA synthetase-like"/>
    <property type="match status" value="1"/>
</dbReference>
<evidence type="ECO:0008006" key="7">
    <source>
        <dbReference type="Google" id="ProtNLM"/>
    </source>
</evidence>
<dbReference type="Gene3D" id="3.40.50.720">
    <property type="entry name" value="NAD(P)-binding Rossmann-like Domain"/>
    <property type="match status" value="1"/>
</dbReference>
<reference evidence="6" key="1">
    <citation type="journal article" date="2017" name="bioRxiv">
        <title>Conservation of a gene cluster reveals novel cercosporin biosynthetic mechanisms and extends production to the genus Colletotrichum.</title>
        <authorList>
            <person name="de Jonge R."/>
            <person name="Ebert M.K."/>
            <person name="Huitt-Roehl C.R."/>
            <person name="Pal P."/>
            <person name="Suttle J.C."/>
            <person name="Spanner R.E."/>
            <person name="Neubauer J.D."/>
            <person name="Jurick W.M.II."/>
            <person name="Stott K.A."/>
            <person name="Secor G.A."/>
            <person name="Thomma B.P.H.J."/>
            <person name="Van de Peer Y."/>
            <person name="Townsend C.A."/>
            <person name="Bolton M.D."/>
        </authorList>
    </citation>
    <scope>NUCLEOTIDE SEQUENCE [LARGE SCALE GENOMIC DNA]</scope>
    <source>
        <strain evidence="6">CBS538.71</strain>
    </source>
</reference>
<keyword evidence="6" id="KW-1185">Reference proteome</keyword>
<dbReference type="CDD" id="cd05918">
    <property type="entry name" value="A_NRPS_SidN3_like"/>
    <property type="match status" value="1"/>
</dbReference>
<dbReference type="Gene3D" id="3.40.50.12780">
    <property type="entry name" value="N-terminal domain of ligase-like"/>
    <property type="match status" value="1"/>
</dbReference>
<evidence type="ECO:0000313" key="6">
    <source>
        <dbReference type="Proteomes" id="UP000237631"/>
    </source>
</evidence>
<feature type="domain" description="AMP-dependent synthetase/ligase" evidence="3">
    <location>
        <begin position="227"/>
        <end position="572"/>
    </location>
</feature>
<protein>
    <recommendedName>
        <fullName evidence="7">Carrier domain-containing protein</fullName>
    </recommendedName>
</protein>
<dbReference type="InterPro" id="IPR036291">
    <property type="entry name" value="NAD(P)-bd_dom_sf"/>
</dbReference>
<dbReference type="PROSITE" id="PS00012">
    <property type="entry name" value="PHOSPHOPANTETHEINE"/>
    <property type="match status" value="1"/>
</dbReference>
<dbReference type="EMBL" id="PNEN01000567">
    <property type="protein sequence ID" value="PPJ54320.1"/>
    <property type="molecule type" value="Genomic_DNA"/>
</dbReference>
<evidence type="ECO:0000259" key="3">
    <source>
        <dbReference type="Pfam" id="PF00501"/>
    </source>
</evidence>
<dbReference type="InterPro" id="IPR045851">
    <property type="entry name" value="AMP-bd_C_sf"/>
</dbReference>
<feature type="domain" description="Thioester reductase (TE)" evidence="4">
    <location>
        <begin position="870"/>
        <end position="1097"/>
    </location>
</feature>
<evidence type="ECO:0000313" key="5">
    <source>
        <dbReference type="EMBL" id="PPJ54320.1"/>
    </source>
</evidence>
<evidence type="ECO:0000256" key="1">
    <source>
        <dbReference type="ARBA" id="ARBA00022450"/>
    </source>
</evidence>
<dbReference type="InterPro" id="IPR006162">
    <property type="entry name" value="Ppantetheine_attach_site"/>
</dbReference>
<dbReference type="InterPro" id="IPR010071">
    <property type="entry name" value="AA_adenyl_dom"/>
</dbReference>
<dbReference type="InterPro" id="IPR013120">
    <property type="entry name" value="FAR_NAD-bd"/>
</dbReference>
<dbReference type="InterPro" id="IPR000873">
    <property type="entry name" value="AMP-dep_synth/lig_dom"/>
</dbReference>
<dbReference type="OrthoDB" id="416786at2759"/>
<proteinExistence type="predicted"/>
<accession>A0A2S6C3M6</accession>
<dbReference type="PANTHER" id="PTHR44845">
    <property type="entry name" value="CARRIER DOMAIN-CONTAINING PROTEIN"/>
    <property type="match status" value="1"/>
</dbReference>
<organism evidence="5 6">
    <name type="scientific">Cercospora berteroae</name>
    <dbReference type="NCBI Taxonomy" id="357750"/>
    <lineage>
        <taxon>Eukaryota</taxon>
        <taxon>Fungi</taxon>
        <taxon>Dikarya</taxon>
        <taxon>Ascomycota</taxon>
        <taxon>Pezizomycotina</taxon>
        <taxon>Dothideomycetes</taxon>
        <taxon>Dothideomycetidae</taxon>
        <taxon>Mycosphaerellales</taxon>
        <taxon>Mycosphaerellaceae</taxon>
        <taxon>Cercospora</taxon>
    </lineage>
</organism>
<name>A0A2S6C3M6_9PEZI</name>
<dbReference type="InterPro" id="IPR020845">
    <property type="entry name" value="AMP-binding_CS"/>
</dbReference>
<dbReference type="InterPro" id="IPR042099">
    <property type="entry name" value="ANL_N_sf"/>
</dbReference>
<evidence type="ECO:0000259" key="4">
    <source>
        <dbReference type="Pfam" id="PF07993"/>
    </source>
</evidence>
<dbReference type="Proteomes" id="UP000237631">
    <property type="component" value="Unassembled WGS sequence"/>
</dbReference>
<comment type="caution">
    <text evidence="5">The sequence shown here is derived from an EMBL/GenBank/DDBJ whole genome shotgun (WGS) entry which is preliminary data.</text>
</comment>
<dbReference type="NCBIfam" id="TIGR01733">
    <property type="entry name" value="AA-adenyl-dom"/>
    <property type="match status" value="1"/>
</dbReference>
<dbReference type="PROSITE" id="PS00455">
    <property type="entry name" value="AMP_BINDING"/>
    <property type="match status" value="1"/>
</dbReference>
<dbReference type="Pfam" id="PF07993">
    <property type="entry name" value="NAD_binding_4"/>
    <property type="match status" value="1"/>
</dbReference>